<evidence type="ECO:0000313" key="2">
    <source>
        <dbReference type="Proteomes" id="UP000275772"/>
    </source>
</evidence>
<dbReference type="EMBL" id="UNSH01000051">
    <property type="protein sequence ID" value="SZF03499.1"/>
    <property type="molecule type" value="Genomic_DNA"/>
</dbReference>
<sequence>MLTRNRDKRNIILNHGWDNVYARGTFLSNSRQVRIFQSALKTMYLSLFESCFSRSMITQAANTFASKSIFFPNLNTNLIQRCCYSQVFVLKLRSPLSRTIPPLQPTM</sequence>
<proteinExistence type="predicted"/>
<gene>
    <name evidence="1" type="ORF">BLGHR1_14291</name>
</gene>
<accession>A0A383UUN6</accession>
<dbReference type="Proteomes" id="UP000275772">
    <property type="component" value="Unassembled WGS sequence"/>
</dbReference>
<name>A0A383UUN6_BLUHO</name>
<protein>
    <submittedName>
        <fullName evidence="1">Uncharacterized protein</fullName>
    </submittedName>
</protein>
<dbReference type="AlphaFoldDB" id="A0A383UUN6"/>
<organism evidence="1 2">
    <name type="scientific">Blumeria hordei</name>
    <name type="common">Barley powdery mildew</name>
    <name type="synonym">Blumeria graminis f. sp. hordei</name>
    <dbReference type="NCBI Taxonomy" id="2867405"/>
    <lineage>
        <taxon>Eukaryota</taxon>
        <taxon>Fungi</taxon>
        <taxon>Dikarya</taxon>
        <taxon>Ascomycota</taxon>
        <taxon>Pezizomycotina</taxon>
        <taxon>Leotiomycetes</taxon>
        <taxon>Erysiphales</taxon>
        <taxon>Erysiphaceae</taxon>
        <taxon>Blumeria</taxon>
    </lineage>
</organism>
<dbReference type="VEuPathDB" id="FungiDB:BLGHR1_14291"/>
<reference evidence="1 2" key="1">
    <citation type="submission" date="2017-11" db="EMBL/GenBank/DDBJ databases">
        <authorList>
            <person name="Kracher B."/>
        </authorList>
    </citation>
    <scope>NUCLEOTIDE SEQUENCE [LARGE SCALE GENOMIC DNA]</scope>
    <source>
        <strain evidence="1 2">RACE1</strain>
    </source>
</reference>
<evidence type="ECO:0000313" key="1">
    <source>
        <dbReference type="EMBL" id="SZF03499.1"/>
    </source>
</evidence>